<dbReference type="EMBL" id="JAHEPS010000002">
    <property type="protein sequence ID" value="MBT1444181.1"/>
    <property type="molecule type" value="Genomic_DNA"/>
</dbReference>
<dbReference type="InterPro" id="IPR022529">
    <property type="entry name" value="DUF3530"/>
</dbReference>
<dbReference type="RefSeq" id="WP_214506383.1">
    <property type="nucleotide sequence ID" value="NZ_JAHEPS010000002.1"/>
</dbReference>
<dbReference type="Pfam" id="PF12048">
    <property type="entry name" value="DUF3530"/>
    <property type="match status" value="1"/>
</dbReference>
<sequence>MGATKALLTSLLLAVLAASAGTKAYGADDPVFDYLKSRQQRSISIEGKTLPVLVRPWEGKQQYGAVIIFADTGFGPDAPGLVAYLRDGLSPIGWASISMTPPQNPPHPSFTTAPEQVTQAGDKQLASHQGEAMATHSKEEWQKHVDTQLKFVEQSLGELAQIGAAYPGKRILVAMDRSAGLVIKLLADGRIAQPDLLVTINPYSESPEFDALLPGLIATLEVPVLDIQAPDANRASLASAALRLASSSMKDALSYRQLLLALNISEPDAWADSLSAIRGFAATIKRAGANPAMQRGNDDASGGNGNSEGGNANTNAADAGQGAEADSEPASFMPPGMTAPDLEAAQAQDNQTQDSQAQESPTSQGDSGQAQEAQNPEQPATDPQQSDPQSKSDPQPANPAQTEPTPADPNSKKTP</sequence>
<keyword evidence="2" id="KW-0732">Signal</keyword>
<evidence type="ECO:0000313" key="3">
    <source>
        <dbReference type="EMBL" id="MBT1444181.1"/>
    </source>
</evidence>
<evidence type="ECO:0000256" key="1">
    <source>
        <dbReference type="SAM" id="MobiDB-lite"/>
    </source>
</evidence>
<protein>
    <submittedName>
        <fullName evidence="3">DUF3530 family protein</fullName>
    </submittedName>
</protein>
<reference evidence="3 4" key="1">
    <citation type="submission" date="2021-05" db="EMBL/GenBank/DDBJ databases">
        <title>Shewanella sp. JM162201.</title>
        <authorList>
            <person name="Xu S."/>
            <person name="Li A."/>
        </authorList>
    </citation>
    <scope>NUCLEOTIDE SEQUENCE [LARGE SCALE GENOMIC DNA]</scope>
    <source>
        <strain evidence="3 4">JM162201</strain>
    </source>
</reference>
<evidence type="ECO:0000256" key="2">
    <source>
        <dbReference type="SAM" id="SignalP"/>
    </source>
</evidence>
<feature type="signal peptide" evidence="2">
    <location>
        <begin position="1"/>
        <end position="20"/>
    </location>
</feature>
<proteinExistence type="predicted"/>
<feature type="compositionally biased region" description="Polar residues" evidence="1">
    <location>
        <begin position="109"/>
        <end position="121"/>
    </location>
</feature>
<keyword evidence="4" id="KW-1185">Reference proteome</keyword>
<feature type="compositionally biased region" description="Polar residues" evidence="1">
    <location>
        <begin position="347"/>
        <end position="368"/>
    </location>
</feature>
<evidence type="ECO:0000313" key="4">
    <source>
        <dbReference type="Proteomes" id="UP001195903"/>
    </source>
</evidence>
<name>A0ABS5V3H8_9GAMM</name>
<organism evidence="3 4">
    <name type="scientific">Shewanella jiangmenensis</name>
    <dbReference type="NCBI Taxonomy" id="2837387"/>
    <lineage>
        <taxon>Bacteria</taxon>
        <taxon>Pseudomonadati</taxon>
        <taxon>Pseudomonadota</taxon>
        <taxon>Gammaproteobacteria</taxon>
        <taxon>Alteromonadales</taxon>
        <taxon>Shewanellaceae</taxon>
        <taxon>Shewanella</taxon>
    </lineage>
</organism>
<feature type="compositionally biased region" description="Low complexity" evidence="1">
    <location>
        <begin position="369"/>
        <end position="395"/>
    </location>
</feature>
<feature type="compositionally biased region" description="Low complexity" evidence="1">
    <location>
        <begin position="309"/>
        <end position="323"/>
    </location>
</feature>
<dbReference type="Proteomes" id="UP001195903">
    <property type="component" value="Unassembled WGS sequence"/>
</dbReference>
<comment type="caution">
    <text evidence="3">The sequence shown here is derived from an EMBL/GenBank/DDBJ whole genome shotgun (WGS) entry which is preliminary data.</text>
</comment>
<feature type="region of interest" description="Disordered" evidence="1">
    <location>
        <begin position="97"/>
        <end position="121"/>
    </location>
</feature>
<feature type="region of interest" description="Disordered" evidence="1">
    <location>
        <begin position="291"/>
        <end position="415"/>
    </location>
</feature>
<feature type="chain" id="PRO_5047330373" evidence="2">
    <location>
        <begin position="21"/>
        <end position="415"/>
    </location>
</feature>
<accession>A0ABS5V3H8</accession>
<gene>
    <name evidence="3" type="ORF">KJI95_06535</name>
</gene>